<dbReference type="InterPro" id="IPR000209">
    <property type="entry name" value="Peptidase_S8/S53_dom"/>
</dbReference>
<comment type="similarity">
    <text evidence="1 9 10">Belongs to the peptidase S8 family.</text>
</comment>
<dbReference type="PRINTS" id="PR00723">
    <property type="entry name" value="SUBTILISIN"/>
</dbReference>
<dbReference type="PROSITE" id="PS00138">
    <property type="entry name" value="SUBTILASE_SER"/>
    <property type="match status" value="1"/>
</dbReference>
<dbReference type="PROSITE" id="PS51892">
    <property type="entry name" value="SUBTILASE"/>
    <property type="match status" value="1"/>
</dbReference>
<evidence type="ECO:0000313" key="15">
    <source>
        <dbReference type="Proteomes" id="UP000770015"/>
    </source>
</evidence>
<organism evidence="14 15">
    <name type="scientific">Plectosphaerella plurivora</name>
    <dbReference type="NCBI Taxonomy" id="936078"/>
    <lineage>
        <taxon>Eukaryota</taxon>
        <taxon>Fungi</taxon>
        <taxon>Dikarya</taxon>
        <taxon>Ascomycota</taxon>
        <taxon>Pezizomycotina</taxon>
        <taxon>Sordariomycetes</taxon>
        <taxon>Hypocreomycetidae</taxon>
        <taxon>Glomerellales</taxon>
        <taxon>Plectosphaerellaceae</taxon>
        <taxon>Plectosphaerella</taxon>
    </lineage>
</organism>
<dbReference type="InterPro" id="IPR023827">
    <property type="entry name" value="Peptidase_S8_Asp-AS"/>
</dbReference>
<dbReference type="PROSITE" id="PS00137">
    <property type="entry name" value="SUBTILASE_HIS"/>
    <property type="match status" value="1"/>
</dbReference>
<keyword evidence="5 11" id="KW-0732">Signal</keyword>
<dbReference type="PANTHER" id="PTHR43806">
    <property type="entry name" value="PEPTIDASE S8"/>
    <property type="match status" value="1"/>
</dbReference>
<dbReference type="OrthoDB" id="10256524at2759"/>
<dbReference type="Gene3D" id="3.40.50.200">
    <property type="entry name" value="Peptidase S8/S53 domain"/>
    <property type="match status" value="1"/>
</dbReference>
<sequence>MRRPELVNLAVLLLPFVGGTLALSRKAGDKIPSALAAKGYIIEYSRHAIRRRQEELADTPGIAVLRTFESDIFSGMSIETELLDADELAALPEVLNVWPNKLISLDASRDAPLATTVPTTFTEDASTNNSYRDPNAANHNITGVSRLHELGIFGKGVKIGVIDSGIAYDHSALGGGIGEGFKVAGGWDFVGDGNYPSDPAAPDANPYDRDGHGTHVAGIIAGKNEYWTGVAPEATLYAYKVFGAPGSFSSTEAILEAFLRSYEDGMDIISVSIYAANGWGDAVSVLGNRLVDEGLVVVMIAGNRGEDGPFTSDSLSVGRNILSVASVEAPTYSVPPFEVALTLPGASVANVTRFAYFPGSNFFPATIKDWPVIALNLDTTVSDDACAPLPAGTTPDLSQAVVLVRRGGCTFIVKQTNLQAAGAKYVLLYSDDRPAIFTSNTLDPERLGMITAEAGAAIIAVLAAGGSVTADFSVDPRAFEVVEVPNGGTPSQMTTWGGVNDLEFKPDIAAPGSNIYSTYVNNGYATLSGTSMACPYVSGIAALWISVHGGRDINGKGFARQLRQRILTSGASVAWSTGPLVDKTFKAPTAQIGNGIIDAWKVLQYQTRLEFESFALNDTQYFRRDHDVTIFNEGNETVTYTWGIKHGAGVEALGYLPSIGVTGFAKRLKSYVELEPLVLEIKVSLPQPLTLEPGQSRMVTASFSNPDTLGWNASTLPMYGGKVILTGDNGEQLSIPFFGVGADVRREVSPVIHEGYPILSTGPDDTPITSNTSISFNLGAQEFVRLVTRHAWGTRQLRWDIFEAAWTEGQWQYPPTVGENGYIGPVACWNLGQQGIPFDPAVHDANATFTMPEFNQGRNSEVGAQQNSWAWFGKLGNGSQIENGRYLLRFALLKPFGIPEASGDWEIFMSPEFAVTGRY</sequence>
<keyword evidence="4 9" id="KW-0645">Protease</keyword>
<name>A0A9P8VDK6_9PEZI</name>
<dbReference type="InterPro" id="IPR003137">
    <property type="entry name" value="PA_domain"/>
</dbReference>
<dbReference type="GO" id="GO:0006508">
    <property type="term" value="P:proteolysis"/>
    <property type="evidence" value="ECO:0007669"/>
    <property type="project" value="UniProtKB-KW"/>
</dbReference>
<evidence type="ECO:0000256" key="9">
    <source>
        <dbReference type="PROSITE-ProRule" id="PRU01240"/>
    </source>
</evidence>
<evidence type="ECO:0000256" key="6">
    <source>
        <dbReference type="ARBA" id="ARBA00022801"/>
    </source>
</evidence>
<dbReference type="InterPro" id="IPR050131">
    <property type="entry name" value="Peptidase_S8_subtilisin-like"/>
</dbReference>
<dbReference type="CDD" id="cd02124">
    <property type="entry name" value="PA_PoS1_like"/>
    <property type="match status" value="1"/>
</dbReference>
<dbReference type="InterPro" id="IPR046450">
    <property type="entry name" value="PA_dom_sf"/>
</dbReference>
<feature type="active site" description="Charge relay system" evidence="8 9">
    <location>
        <position position="163"/>
    </location>
</feature>
<feature type="active site" description="Charge relay system" evidence="8 9">
    <location>
        <position position="212"/>
    </location>
</feature>
<reference evidence="14" key="1">
    <citation type="journal article" date="2021" name="Nat. Commun.">
        <title>Genetic determinants of endophytism in the Arabidopsis root mycobiome.</title>
        <authorList>
            <person name="Mesny F."/>
            <person name="Miyauchi S."/>
            <person name="Thiergart T."/>
            <person name="Pickel B."/>
            <person name="Atanasova L."/>
            <person name="Karlsson M."/>
            <person name="Huettel B."/>
            <person name="Barry K.W."/>
            <person name="Haridas S."/>
            <person name="Chen C."/>
            <person name="Bauer D."/>
            <person name="Andreopoulos W."/>
            <person name="Pangilinan J."/>
            <person name="LaButti K."/>
            <person name="Riley R."/>
            <person name="Lipzen A."/>
            <person name="Clum A."/>
            <person name="Drula E."/>
            <person name="Henrissat B."/>
            <person name="Kohler A."/>
            <person name="Grigoriev I.V."/>
            <person name="Martin F.M."/>
            <person name="Hacquard S."/>
        </authorList>
    </citation>
    <scope>NUCLEOTIDE SEQUENCE</scope>
    <source>
        <strain evidence="14">MPI-SDFR-AT-0117</strain>
    </source>
</reference>
<dbReference type="InterPro" id="IPR036852">
    <property type="entry name" value="Peptidase_S8/S53_dom_sf"/>
</dbReference>
<feature type="active site" description="Charge relay system" evidence="8 9">
    <location>
        <position position="531"/>
    </location>
</feature>
<evidence type="ECO:0000256" key="3">
    <source>
        <dbReference type="ARBA" id="ARBA00022525"/>
    </source>
</evidence>
<dbReference type="InterPro" id="IPR022398">
    <property type="entry name" value="Peptidase_S8_His-AS"/>
</dbReference>
<dbReference type="Pfam" id="PF02225">
    <property type="entry name" value="PA"/>
    <property type="match status" value="1"/>
</dbReference>
<evidence type="ECO:0000256" key="7">
    <source>
        <dbReference type="ARBA" id="ARBA00022825"/>
    </source>
</evidence>
<evidence type="ECO:0000256" key="1">
    <source>
        <dbReference type="ARBA" id="ARBA00011073"/>
    </source>
</evidence>
<dbReference type="Proteomes" id="UP000770015">
    <property type="component" value="Unassembled WGS sequence"/>
</dbReference>
<dbReference type="InterPro" id="IPR015500">
    <property type="entry name" value="Peptidase_S8_subtilisin-rel"/>
</dbReference>
<dbReference type="PROSITE" id="PS00136">
    <property type="entry name" value="SUBTILASE_ASP"/>
    <property type="match status" value="1"/>
</dbReference>
<evidence type="ECO:0000256" key="11">
    <source>
        <dbReference type="SAM" id="SignalP"/>
    </source>
</evidence>
<dbReference type="SUPFAM" id="SSF52743">
    <property type="entry name" value="Subtilisin-like"/>
    <property type="match status" value="1"/>
</dbReference>
<evidence type="ECO:0000256" key="2">
    <source>
        <dbReference type="ARBA" id="ARBA00022512"/>
    </source>
</evidence>
<evidence type="ECO:0000313" key="14">
    <source>
        <dbReference type="EMBL" id="KAH6688447.1"/>
    </source>
</evidence>
<dbReference type="EMBL" id="JAGSXJ010000009">
    <property type="protein sequence ID" value="KAH6688447.1"/>
    <property type="molecule type" value="Genomic_DNA"/>
</dbReference>
<evidence type="ECO:0000256" key="10">
    <source>
        <dbReference type="RuleBase" id="RU003355"/>
    </source>
</evidence>
<dbReference type="InterPro" id="IPR034187">
    <property type="entry name" value="Peptidases_S8_5"/>
</dbReference>
<evidence type="ECO:0000256" key="8">
    <source>
        <dbReference type="PIRSR" id="PIRSR615500-1"/>
    </source>
</evidence>
<evidence type="ECO:0000259" key="13">
    <source>
        <dbReference type="Pfam" id="PF02225"/>
    </source>
</evidence>
<feature type="chain" id="PRO_5040237580" evidence="11">
    <location>
        <begin position="23"/>
        <end position="919"/>
    </location>
</feature>
<comment type="caution">
    <text evidence="14">The sequence shown here is derived from an EMBL/GenBank/DDBJ whole genome shotgun (WGS) entry which is preliminary data.</text>
</comment>
<keyword evidence="6 9" id="KW-0378">Hydrolase</keyword>
<keyword evidence="7 9" id="KW-0720">Serine protease</keyword>
<dbReference type="AlphaFoldDB" id="A0A9P8VDK6"/>
<keyword evidence="2" id="KW-0134">Cell wall</keyword>
<dbReference type="Gene3D" id="3.50.30.30">
    <property type="match status" value="1"/>
</dbReference>
<keyword evidence="15" id="KW-1185">Reference proteome</keyword>
<dbReference type="CDD" id="cd07489">
    <property type="entry name" value="Peptidases_S8_5"/>
    <property type="match status" value="1"/>
</dbReference>
<feature type="domain" description="PA" evidence="13">
    <location>
        <begin position="382"/>
        <end position="440"/>
    </location>
</feature>
<dbReference type="GO" id="GO:0004252">
    <property type="term" value="F:serine-type endopeptidase activity"/>
    <property type="evidence" value="ECO:0007669"/>
    <property type="project" value="UniProtKB-UniRule"/>
</dbReference>
<dbReference type="SUPFAM" id="SSF52025">
    <property type="entry name" value="PA domain"/>
    <property type="match status" value="1"/>
</dbReference>
<evidence type="ECO:0000256" key="5">
    <source>
        <dbReference type="ARBA" id="ARBA00022729"/>
    </source>
</evidence>
<accession>A0A9P8VDK6</accession>
<evidence type="ECO:0000256" key="4">
    <source>
        <dbReference type="ARBA" id="ARBA00022670"/>
    </source>
</evidence>
<feature type="signal peptide" evidence="11">
    <location>
        <begin position="1"/>
        <end position="22"/>
    </location>
</feature>
<dbReference type="InterPro" id="IPR023828">
    <property type="entry name" value="Peptidase_S8_Ser-AS"/>
</dbReference>
<feature type="domain" description="Peptidase S8/S53" evidence="12">
    <location>
        <begin position="154"/>
        <end position="569"/>
    </location>
</feature>
<proteinExistence type="inferred from homology"/>
<dbReference type="PANTHER" id="PTHR43806:SF66">
    <property type="entry name" value="SERIN ENDOPEPTIDASE"/>
    <property type="match status" value="1"/>
</dbReference>
<dbReference type="Pfam" id="PF00082">
    <property type="entry name" value="Peptidase_S8"/>
    <property type="match status" value="1"/>
</dbReference>
<protein>
    <submittedName>
        <fullName evidence="14">Subtilase</fullName>
    </submittedName>
</protein>
<gene>
    <name evidence="14" type="ORF">F5X68DRAFT_231074</name>
</gene>
<evidence type="ECO:0000259" key="12">
    <source>
        <dbReference type="Pfam" id="PF00082"/>
    </source>
</evidence>
<keyword evidence="3" id="KW-0964">Secreted</keyword>